<feature type="compositionally biased region" description="Polar residues" evidence="1">
    <location>
        <begin position="281"/>
        <end position="302"/>
    </location>
</feature>
<feature type="region of interest" description="Disordered" evidence="1">
    <location>
        <begin position="171"/>
        <end position="313"/>
    </location>
</feature>
<gene>
    <name evidence="2" type="ORF">LOD99_14355</name>
</gene>
<organism evidence="2 3">
    <name type="scientific">Oopsacas minuta</name>
    <dbReference type="NCBI Taxonomy" id="111878"/>
    <lineage>
        <taxon>Eukaryota</taxon>
        <taxon>Metazoa</taxon>
        <taxon>Porifera</taxon>
        <taxon>Hexactinellida</taxon>
        <taxon>Hexasterophora</taxon>
        <taxon>Lyssacinosida</taxon>
        <taxon>Leucopsacidae</taxon>
        <taxon>Oopsacas</taxon>
    </lineage>
</organism>
<name>A0AAV7KFX9_9METZ</name>
<evidence type="ECO:0000313" key="3">
    <source>
        <dbReference type="Proteomes" id="UP001165289"/>
    </source>
</evidence>
<protein>
    <submittedName>
        <fullName evidence="2">Uncharacterized protein</fullName>
    </submittedName>
</protein>
<reference evidence="2 3" key="1">
    <citation type="journal article" date="2023" name="BMC Biol.">
        <title>The compact genome of the sponge Oopsacas minuta (Hexactinellida) is lacking key metazoan core genes.</title>
        <authorList>
            <person name="Santini S."/>
            <person name="Schenkelaars Q."/>
            <person name="Jourda C."/>
            <person name="Duchesne M."/>
            <person name="Belahbib H."/>
            <person name="Rocher C."/>
            <person name="Selva M."/>
            <person name="Riesgo A."/>
            <person name="Vervoort M."/>
            <person name="Leys S.P."/>
            <person name="Kodjabachian L."/>
            <person name="Le Bivic A."/>
            <person name="Borchiellini C."/>
            <person name="Claverie J.M."/>
            <person name="Renard E."/>
        </authorList>
    </citation>
    <scope>NUCLEOTIDE SEQUENCE [LARGE SCALE GENOMIC DNA]</scope>
    <source>
        <strain evidence="2">SPO-2</strain>
    </source>
</reference>
<dbReference type="AlphaFoldDB" id="A0AAV7KFX9"/>
<feature type="compositionally biased region" description="Basic residues" evidence="1">
    <location>
        <begin position="200"/>
        <end position="224"/>
    </location>
</feature>
<accession>A0AAV7KFX9</accession>
<dbReference type="Proteomes" id="UP001165289">
    <property type="component" value="Unassembled WGS sequence"/>
</dbReference>
<feature type="compositionally biased region" description="Basic residues" evidence="1">
    <location>
        <begin position="177"/>
        <end position="193"/>
    </location>
</feature>
<proteinExistence type="predicted"/>
<keyword evidence="3" id="KW-1185">Reference proteome</keyword>
<feature type="compositionally biased region" description="Polar residues" evidence="1">
    <location>
        <begin position="226"/>
        <end position="269"/>
    </location>
</feature>
<evidence type="ECO:0000313" key="2">
    <source>
        <dbReference type="EMBL" id="KAI6660014.1"/>
    </source>
</evidence>
<dbReference type="EMBL" id="JAKMXF010000044">
    <property type="protein sequence ID" value="KAI6660014.1"/>
    <property type="molecule type" value="Genomic_DNA"/>
</dbReference>
<comment type="caution">
    <text evidence="2">The sequence shown here is derived from an EMBL/GenBank/DDBJ whole genome shotgun (WGS) entry which is preliminary data.</text>
</comment>
<evidence type="ECO:0000256" key="1">
    <source>
        <dbReference type="SAM" id="MobiDB-lite"/>
    </source>
</evidence>
<sequence>MSESTHKKSIELIDAIEAILQHKSCPLSLDYLSLKLQKKYTMKSVQRTAFVNMVHTEISKYPHRIYSIENGLYVLANPPLHERSTLILPETQSNVYSESESTRSDSVQVPGCDEELEIYRLTQEVALLREVTTGCLAWNHSLVGVISDRRRELQEVNTDVNLLLAYHHTMKETKPKSYPHKKKYNKKYGKSTRKLSASGKRNKKRIMASERKHKLKVMSVKKSKLNSTSKNPISSPYKLNSRRNSPQSSEEFPSNHNSQTNSSGATNYTIPCHSPSPTPLLDTTDNSESVIPTIFDENSTSNNKEDITSSDSD</sequence>